<dbReference type="InterPro" id="IPR001202">
    <property type="entry name" value="WW_dom"/>
</dbReference>
<feature type="compositionally biased region" description="Basic and acidic residues" evidence="1">
    <location>
        <begin position="322"/>
        <end position="384"/>
    </location>
</feature>
<evidence type="ECO:0000256" key="1">
    <source>
        <dbReference type="SAM" id="MobiDB-lite"/>
    </source>
</evidence>
<dbReference type="SUPFAM" id="SSF51045">
    <property type="entry name" value="WW domain"/>
    <property type="match status" value="1"/>
</dbReference>
<feature type="compositionally biased region" description="Acidic residues" evidence="1">
    <location>
        <begin position="78"/>
        <end position="90"/>
    </location>
</feature>
<feature type="compositionally biased region" description="Acidic residues" evidence="1">
    <location>
        <begin position="58"/>
        <end position="70"/>
    </location>
</feature>
<feature type="compositionally biased region" description="Basic and acidic residues" evidence="1">
    <location>
        <begin position="455"/>
        <end position="470"/>
    </location>
</feature>
<dbReference type="EnsemblMetazoa" id="ADIR002217-RA">
    <property type="protein sequence ID" value="ADIR002217-PA"/>
    <property type="gene ID" value="ADIR002217"/>
</dbReference>
<dbReference type="PROSITE" id="PS50020">
    <property type="entry name" value="WW_DOMAIN_2"/>
    <property type="match status" value="1"/>
</dbReference>
<organism evidence="3 4">
    <name type="scientific">Anopheles dirus</name>
    <dbReference type="NCBI Taxonomy" id="7168"/>
    <lineage>
        <taxon>Eukaryota</taxon>
        <taxon>Metazoa</taxon>
        <taxon>Ecdysozoa</taxon>
        <taxon>Arthropoda</taxon>
        <taxon>Hexapoda</taxon>
        <taxon>Insecta</taxon>
        <taxon>Pterygota</taxon>
        <taxon>Neoptera</taxon>
        <taxon>Endopterygota</taxon>
        <taxon>Diptera</taxon>
        <taxon>Nematocera</taxon>
        <taxon>Culicoidea</taxon>
        <taxon>Culicidae</taxon>
        <taxon>Anophelinae</taxon>
        <taxon>Anopheles</taxon>
    </lineage>
</organism>
<feature type="domain" description="WW" evidence="2">
    <location>
        <begin position="173"/>
        <end position="207"/>
    </location>
</feature>
<dbReference type="Proteomes" id="UP000075884">
    <property type="component" value="Unassembled WGS sequence"/>
</dbReference>
<name>A0A182N3K5_9DIPT</name>
<accession>A0A182N3K5</accession>
<keyword evidence="4" id="KW-1185">Reference proteome</keyword>
<dbReference type="InterPro" id="IPR036020">
    <property type="entry name" value="WW_dom_sf"/>
</dbReference>
<feature type="compositionally biased region" description="Basic and acidic residues" evidence="1">
    <location>
        <begin position="426"/>
        <end position="446"/>
    </location>
</feature>
<dbReference type="SMART" id="SM00456">
    <property type="entry name" value="WW"/>
    <property type="match status" value="1"/>
</dbReference>
<feature type="compositionally biased region" description="Gly residues" evidence="1">
    <location>
        <begin position="271"/>
        <end position="280"/>
    </location>
</feature>
<evidence type="ECO:0000259" key="2">
    <source>
        <dbReference type="PROSITE" id="PS50020"/>
    </source>
</evidence>
<dbReference type="AlphaFoldDB" id="A0A182N3K5"/>
<reference evidence="3" key="2">
    <citation type="submission" date="2020-05" db="UniProtKB">
        <authorList>
            <consortium name="EnsemblMetazoa"/>
        </authorList>
    </citation>
    <scope>IDENTIFICATION</scope>
    <source>
        <strain evidence="3">WRAIR2</strain>
    </source>
</reference>
<dbReference type="Gene3D" id="2.20.70.10">
    <property type="match status" value="1"/>
</dbReference>
<sequence length="491" mass="55723">MTLPEALLKRLAKRGIIPDAANKAGAAGPGETQPPKPAGDGDSDRERDHESENSSDRDSDDNGDNNDELDDDRRESEIVNEEIIAEDYDEYDQVNPESFEYASKKKSNPAHDWTEKMKQKMTKRYGYQSVDGCQNKYNIYHLCTMYCVKRYGEVEFDIEKEYEKRVKRLLERYPLPKHWRKEYDIGCRAFYFYNKETRVVSWLPPTHPDAKLTKSAKLLRRELMEEQKRKDAASEAIPPTVVVESYPPSAVPPTAKALIGPTNTAAQAPAAGGGGGGGGENLRPPVVNPPKRPPKPTGREDDKRPRTFSTGNDSGDGTMADTVDRERDYRDRNRDRRDRERDRRDRDRSPPPARGDDNRFGARDRNRDRDRERDRDRDHRGDHRDHRRPPRGPPKSAPLDPMDPAAYSDIPRGTWSAGLETAATGTKKEKEERKKQQQQKGPKEDGAGDDEEGTEGAHEVLKISIVKEFHQTQAGNDAEDDEDDDDAEDTI</sequence>
<evidence type="ECO:0000313" key="3">
    <source>
        <dbReference type="EnsemblMetazoa" id="ADIR002217-PA"/>
    </source>
</evidence>
<feature type="compositionally biased region" description="Acidic residues" evidence="1">
    <location>
        <begin position="477"/>
        <end position="491"/>
    </location>
</feature>
<reference evidence="4" key="1">
    <citation type="submission" date="2013-03" db="EMBL/GenBank/DDBJ databases">
        <title>The Genome Sequence of Anopheles dirus WRAIR2.</title>
        <authorList>
            <consortium name="The Broad Institute Genomics Platform"/>
            <person name="Neafsey D.E."/>
            <person name="Walton C."/>
            <person name="Walker B."/>
            <person name="Young S.K."/>
            <person name="Zeng Q."/>
            <person name="Gargeya S."/>
            <person name="Fitzgerald M."/>
            <person name="Haas B."/>
            <person name="Abouelleil A."/>
            <person name="Allen A.W."/>
            <person name="Alvarado L."/>
            <person name="Arachchi H.M."/>
            <person name="Berlin A.M."/>
            <person name="Chapman S.B."/>
            <person name="Gainer-Dewar J."/>
            <person name="Goldberg J."/>
            <person name="Griggs A."/>
            <person name="Gujja S."/>
            <person name="Hansen M."/>
            <person name="Howarth C."/>
            <person name="Imamovic A."/>
            <person name="Ireland A."/>
            <person name="Larimer J."/>
            <person name="McCowan C."/>
            <person name="Murphy C."/>
            <person name="Pearson M."/>
            <person name="Poon T.W."/>
            <person name="Priest M."/>
            <person name="Roberts A."/>
            <person name="Saif S."/>
            <person name="Shea T."/>
            <person name="Sisk P."/>
            <person name="Sykes S."/>
            <person name="Wortman J."/>
            <person name="Nusbaum C."/>
            <person name="Birren B."/>
        </authorList>
    </citation>
    <scope>NUCLEOTIDE SEQUENCE [LARGE SCALE GENOMIC DNA]</scope>
    <source>
        <strain evidence="4">WRAIR2</strain>
    </source>
</reference>
<feature type="compositionally biased region" description="Basic and acidic residues" evidence="1">
    <location>
        <begin position="42"/>
        <end position="57"/>
    </location>
</feature>
<dbReference type="VEuPathDB" id="VectorBase:ADIR002217"/>
<feature type="region of interest" description="Disordered" evidence="1">
    <location>
        <begin position="265"/>
        <end position="491"/>
    </location>
</feature>
<dbReference type="STRING" id="7168.A0A182N3K5"/>
<evidence type="ECO:0000313" key="4">
    <source>
        <dbReference type="Proteomes" id="UP000075884"/>
    </source>
</evidence>
<protein>
    <recommendedName>
        <fullName evidence="2">WW domain-containing protein</fullName>
    </recommendedName>
</protein>
<proteinExistence type="predicted"/>
<feature type="region of interest" description="Disordered" evidence="1">
    <location>
        <begin position="13"/>
        <end position="90"/>
    </location>
</feature>